<keyword evidence="4" id="KW-0378">Hydrolase</keyword>
<dbReference type="GO" id="GO:0046872">
    <property type="term" value="F:metal ion binding"/>
    <property type="evidence" value="ECO:0007669"/>
    <property type="project" value="UniProtKB-KW"/>
</dbReference>
<keyword evidence="6 8" id="KW-0472">Membrane</keyword>
<evidence type="ECO:0000313" key="10">
    <source>
        <dbReference type="Proteomes" id="UP000254866"/>
    </source>
</evidence>
<comment type="cofactor">
    <cofactor evidence="7">
        <name>Zn(2+)</name>
        <dbReference type="ChEBI" id="CHEBI:29105"/>
    </cofactor>
</comment>
<dbReference type="GO" id="GO:0046513">
    <property type="term" value="P:ceramide biosynthetic process"/>
    <property type="evidence" value="ECO:0007669"/>
    <property type="project" value="TreeGrafter"/>
</dbReference>
<feature type="transmembrane region" description="Helical" evidence="8">
    <location>
        <begin position="12"/>
        <end position="35"/>
    </location>
</feature>
<dbReference type="PANTHER" id="PTHR46187">
    <property type="entry name" value="ALKALINE CERAMIDASE 3"/>
    <property type="match status" value="1"/>
</dbReference>
<dbReference type="GO" id="GO:0005789">
    <property type="term" value="C:endoplasmic reticulum membrane"/>
    <property type="evidence" value="ECO:0007669"/>
    <property type="project" value="TreeGrafter"/>
</dbReference>
<dbReference type="GO" id="GO:0016811">
    <property type="term" value="F:hydrolase activity, acting on carbon-nitrogen (but not peptide) bonds, in linear amides"/>
    <property type="evidence" value="ECO:0007669"/>
    <property type="project" value="InterPro"/>
</dbReference>
<comment type="subcellular location">
    <subcellularLocation>
        <location evidence="1">Membrane</location>
        <topology evidence="1">Multi-pass membrane protein</topology>
    </subcellularLocation>
</comment>
<dbReference type="AlphaFoldDB" id="A0A370TIE4"/>
<organism evidence="9 10">
    <name type="scientific">Venustampulla echinocandica</name>
    <dbReference type="NCBI Taxonomy" id="2656787"/>
    <lineage>
        <taxon>Eukaryota</taxon>
        <taxon>Fungi</taxon>
        <taxon>Dikarya</taxon>
        <taxon>Ascomycota</taxon>
        <taxon>Pezizomycotina</taxon>
        <taxon>Leotiomycetes</taxon>
        <taxon>Helotiales</taxon>
        <taxon>Pleuroascaceae</taxon>
        <taxon>Venustampulla</taxon>
    </lineage>
</organism>
<feature type="binding site" evidence="7">
    <location>
        <position position="148"/>
    </location>
    <ligand>
        <name>Zn(2+)</name>
        <dbReference type="ChEBI" id="CHEBI:29105"/>
        <note>catalytic</note>
    </ligand>
</feature>
<dbReference type="PANTHER" id="PTHR46187:SF3">
    <property type="entry name" value="ALKALINE CERAMIDASE 3"/>
    <property type="match status" value="1"/>
</dbReference>
<gene>
    <name evidence="9" type="ORF">BP5553_07062</name>
</gene>
<dbReference type="STRING" id="2656787.A0A370TIE4"/>
<keyword evidence="3 8" id="KW-0812">Transmembrane</keyword>
<dbReference type="EMBL" id="NPIC01000006">
    <property type="protein sequence ID" value="RDL35131.1"/>
    <property type="molecule type" value="Genomic_DNA"/>
</dbReference>
<evidence type="ECO:0000256" key="3">
    <source>
        <dbReference type="ARBA" id="ARBA00022692"/>
    </source>
</evidence>
<evidence type="ECO:0000256" key="5">
    <source>
        <dbReference type="ARBA" id="ARBA00022989"/>
    </source>
</evidence>
<comment type="similarity">
    <text evidence="2">Belongs to the alkaline ceramidase family.</text>
</comment>
<dbReference type="OrthoDB" id="187171at2759"/>
<dbReference type="GO" id="GO:0046514">
    <property type="term" value="P:ceramide catabolic process"/>
    <property type="evidence" value="ECO:0007669"/>
    <property type="project" value="TreeGrafter"/>
</dbReference>
<evidence type="ECO:0000256" key="2">
    <source>
        <dbReference type="ARBA" id="ARBA00009780"/>
    </source>
</evidence>
<sequence>MMYAIFSQGKSGLGSILLLLFTAALAIFITVYYHYLQDPAFLQNTFAALTAFVVAKSIYAMETTLRPALQPKRRPDGNVAPASVLEEEARRDARDTAILRTMWKMIACGLTCVTSGFLIWTMDNEYCSTFRRWRAEIGLPWGMLLEGHGWWHVVSGIAAYFNLTWAIWLRYCFNGEQDDVELSWPSVFGSVPAVVRREGKKRSEKGS</sequence>
<accession>A0A370TIE4</accession>
<keyword evidence="7" id="KW-0479">Metal-binding</keyword>
<dbReference type="Proteomes" id="UP000254866">
    <property type="component" value="Unassembled WGS sequence"/>
</dbReference>
<protein>
    <recommendedName>
        <fullName evidence="11">Alkaline phytoceramidase</fullName>
    </recommendedName>
</protein>
<feature type="transmembrane region" description="Helical" evidence="8">
    <location>
        <begin position="101"/>
        <end position="122"/>
    </location>
</feature>
<dbReference type="InterPro" id="IPR008901">
    <property type="entry name" value="ACER"/>
</dbReference>
<name>A0A370TIE4_9HELO</name>
<keyword evidence="10" id="KW-1185">Reference proteome</keyword>
<feature type="binding site" evidence="7">
    <location>
        <position position="152"/>
    </location>
    <ligand>
        <name>Zn(2+)</name>
        <dbReference type="ChEBI" id="CHEBI:29105"/>
        <note>catalytic</note>
    </ligand>
</feature>
<proteinExistence type="inferred from homology"/>
<keyword evidence="7" id="KW-0862">Zinc</keyword>
<reference evidence="9 10" key="1">
    <citation type="journal article" date="2018" name="IMA Fungus">
        <title>IMA Genome-F 9: Draft genome sequence of Annulohypoxylon stygium, Aspergillus mulundensis, Berkeleyomyces basicola (syn. Thielaviopsis basicola), Ceratocystis smalleyi, two Cercospora beticola strains, Coleophoma cylindrospora, Fusarium fracticaudum, Phialophora cf. hyalina, and Morchella septimelata.</title>
        <authorList>
            <person name="Wingfield B.D."/>
            <person name="Bills G.F."/>
            <person name="Dong Y."/>
            <person name="Huang W."/>
            <person name="Nel W.J."/>
            <person name="Swalarsk-Parry B.S."/>
            <person name="Vaghefi N."/>
            <person name="Wilken P.M."/>
            <person name="An Z."/>
            <person name="de Beer Z.W."/>
            <person name="De Vos L."/>
            <person name="Chen L."/>
            <person name="Duong T.A."/>
            <person name="Gao Y."/>
            <person name="Hammerbacher A."/>
            <person name="Kikkert J.R."/>
            <person name="Li Y."/>
            <person name="Li H."/>
            <person name="Li K."/>
            <person name="Li Q."/>
            <person name="Liu X."/>
            <person name="Ma X."/>
            <person name="Naidoo K."/>
            <person name="Pethybridge S.J."/>
            <person name="Sun J."/>
            <person name="Steenkamp E.T."/>
            <person name="van der Nest M.A."/>
            <person name="van Wyk S."/>
            <person name="Wingfield M.J."/>
            <person name="Xiong C."/>
            <person name="Yue Q."/>
            <person name="Zhang X."/>
        </authorList>
    </citation>
    <scope>NUCLEOTIDE SEQUENCE [LARGE SCALE GENOMIC DNA]</scope>
    <source>
        <strain evidence="9 10">BP 5553</strain>
    </source>
</reference>
<dbReference type="Pfam" id="PF05875">
    <property type="entry name" value="Ceramidase"/>
    <property type="match status" value="1"/>
</dbReference>
<evidence type="ECO:0000256" key="7">
    <source>
        <dbReference type="PIRSR" id="PIRSR608901-2"/>
    </source>
</evidence>
<evidence type="ECO:0008006" key="11">
    <source>
        <dbReference type="Google" id="ProtNLM"/>
    </source>
</evidence>
<comment type="caution">
    <text evidence="9">The sequence shown here is derived from an EMBL/GenBank/DDBJ whole genome shotgun (WGS) entry which is preliminary data.</text>
</comment>
<keyword evidence="5 8" id="KW-1133">Transmembrane helix</keyword>
<evidence type="ECO:0000256" key="1">
    <source>
        <dbReference type="ARBA" id="ARBA00004141"/>
    </source>
</evidence>
<evidence type="ECO:0000256" key="8">
    <source>
        <dbReference type="SAM" id="Phobius"/>
    </source>
</evidence>
<feature type="transmembrane region" description="Helical" evidence="8">
    <location>
        <begin position="41"/>
        <end position="59"/>
    </location>
</feature>
<evidence type="ECO:0000256" key="4">
    <source>
        <dbReference type="ARBA" id="ARBA00022801"/>
    </source>
</evidence>
<dbReference type="RefSeq" id="XP_031867954.1">
    <property type="nucleotide sequence ID" value="XM_032015685.1"/>
</dbReference>
<dbReference type="GeneID" id="43599911"/>
<evidence type="ECO:0000256" key="6">
    <source>
        <dbReference type="ARBA" id="ARBA00023136"/>
    </source>
</evidence>
<evidence type="ECO:0000313" key="9">
    <source>
        <dbReference type="EMBL" id="RDL35131.1"/>
    </source>
</evidence>
<feature type="transmembrane region" description="Helical" evidence="8">
    <location>
        <begin position="149"/>
        <end position="169"/>
    </location>
</feature>